<evidence type="ECO:0000313" key="3">
    <source>
        <dbReference type="Proteomes" id="UP000077037"/>
    </source>
</evidence>
<gene>
    <name evidence="2" type="ORF">SAMEA1982600_03285</name>
</gene>
<protein>
    <submittedName>
        <fullName evidence="2">Uncharacterized protein</fullName>
    </submittedName>
</protein>
<dbReference type="OrthoDB" id="8666115at2"/>
<name>A0A157Q6W9_9BORD</name>
<keyword evidence="1" id="KW-0812">Transmembrane</keyword>
<sequence length="61" mass="6928">MKLLKQRVEEMMDFWVPVVLGAFKLIVLGTCLFFAVKSHYDGARLEKEKAAKAKAEEMKGP</sequence>
<proteinExistence type="predicted"/>
<organism evidence="2 3">
    <name type="scientific">Bordetella ansorpii</name>
    <dbReference type="NCBI Taxonomy" id="288768"/>
    <lineage>
        <taxon>Bacteria</taxon>
        <taxon>Pseudomonadati</taxon>
        <taxon>Pseudomonadota</taxon>
        <taxon>Betaproteobacteria</taxon>
        <taxon>Burkholderiales</taxon>
        <taxon>Alcaligenaceae</taxon>
        <taxon>Bordetella</taxon>
    </lineage>
</organism>
<dbReference type="RefSeq" id="WP_066415195.1">
    <property type="nucleotide sequence ID" value="NZ_FKBS01000017.1"/>
</dbReference>
<keyword evidence="1" id="KW-1133">Transmembrane helix</keyword>
<keyword evidence="1" id="KW-0472">Membrane</keyword>
<dbReference type="AlphaFoldDB" id="A0A157Q6W9"/>
<evidence type="ECO:0000313" key="2">
    <source>
        <dbReference type="EMBL" id="SAI41316.1"/>
    </source>
</evidence>
<dbReference type="Proteomes" id="UP000077037">
    <property type="component" value="Unassembled WGS sequence"/>
</dbReference>
<accession>A0A157Q6W9</accession>
<reference evidence="2 3" key="1">
    <citation type="submission" date="2016-03" db="EMBL/GenBank/DDBJ databases">
        <authorList>
            <consortium name="Pathogen Informatics"/>
        </authorList>
    </citation>
    <scope>NUCLEOTIDE SEQUENCE [LARGE SCALE GENOMIC DNA]</scope>
    <source>
        <strain evidence="2 3">NCTC13364</strain>
    </source>
</reference>
<evidence type="ECO:0000256" key="1">
    <source>
        <dbReference type="SAM" id="Phobius"/>
    </source>
</evidence>
<feature type="transmembrane region" description="Helical" evidence="1">
    <location>
        <begin position="14"/>
        <end position="36"/>
    </location>
</feature>
<dbReference type="EMBL" id="FKBS01000017">
    <property type="protein sequence ID" value="SAI41316.1"/>
    <property type="molecule type" value="Genomic_DNA"/>
</dbReference>